<reference evidence="5" key="2">
    <citation type="submission" date="2012-08" db="EMBL/GenBank/DDBJ databases">
        <title>Genome sequence of Kazachstania naganishii.</title>
        <authorList>
            <person name="Gordon J.L."/>
            <person name="Armisen D."/>
            <person name="Proux-Wera E."/>
            <person name="OhEigeartaigh S.S."/>
            <person name="Byrne K.P."/>
            <person name="Wolfe K.H."/>
        </authorList>
    </citation>
    <scope>NUCLEOTIDE SEQUENCE [LARGE SCALE GENOMIC DNA]</scope>
    <source>
        <strain evidence="5">ATCC MYA-139 / BCRC 22969 / CBS 8797 / CCRC 22969 / KCTC 17520 / NBRC 10181 / NCYC 3082</strain>
    </source>
</reference>
<feature type="region of interest" description="Disordered" evidence="3">
    <location>
        <begin position="177"/>
        <end position="225"/>
    </location>
</feature>
<feature type="compositionally biased region" description="Low complexity" evidence="3">
    <location>
        <begin position="32"/>
        <end position="44"/>
    </location>
</feature>
<accession>J7S4D7</accession>
<name>J7S4D7_HUIN7</name>
<evidence type="ECO:0000256" key="1">
    <source>
        <dbReference type="ARBA" id="ARBA00023161"/>
    </source>
</evidence>
<feature type="region of interest" description="Disordered" evidence="3">
    <location>
        <begin position="1"/>
        <end position="113"/>
    </location>
</feature>
<dbReference type="GeneID" id="34524146"/>
<feature type="region of interest" description="Disordered" evidence="3">
    <location>
        <begin position="292"/>
        <end position="369"/>
    </location>
</feature>
<dbReference type="OrthoDB" id="4069652at2759"/>
<evidence type="ECO:0000256" key="2">
    <source>
        <dbReference type="ARBA" id="ARBA00061292"/>
    </source>
</evidence>
<evidence type="ECO:0008006" key="6">
    <source>
        <dbReference type="Google" id="ProtNLM"/>
    </source>
</evidence>
<dbReference type="Pfam" id="PF15365">
    <property type="entry name" value="PNRC"/>
    <property type="match status" value="1"/>
</dbReference>
<dbReference type="RefSeq" id="XP_022462742.1">
    <property type="nucleotide sequence ID" value="XM_022611321.1"/>
</dbReference>
<protein>
    <recommendedName>
        <fullName evidence="6">Enhancer of mRNA-decapping protein 1</fullName>
    </recommendedName>
</protein>
<dbReference type="GO" id="GO:0000184">
    <property type="term" value="P:nuclear-transcribed mRNA catabolic process, nonsense-mediated decay"/>
    <property type="evidence" value="ECO:0007669"/>
    <property type="project" value="UniProtKB-KW"/>
</dbReference>
<dbReference type="HOGENOM" id="CLU_790324_0_0_1"/>
<evidence type="ECO:0000313" key="4">
    <source>
        <dbReference type="EMBL" id="CCK68496.1"/>
    </source>
</evidence>
<feature type="compositionally biased region" description="Polar residues" evidence="3">
    <location>
        <begin position="353"/>
        <end position="369"/>
    </location>
</feature>
<reference evidence="4 5" key="1">
    <citation type="journal article" date="2011" name="Proc. Natl. Acad. Sci. U.S.A.">
        <title>Evolutionary erosion of yeast sex chromosomes by mating-type switching accidents.</title>
        <authorList>
            <person name="Gordon J.L."/>
            <person name="Armisen D."/>
            <person name="Proux-Wera E."/>
            <person name="Oheigeartaigh S.S."/>
            <person name="Byrne K.P."/>
            <person name="Wolfe K.H."/>
        </authorList>
    </citation>
    <scope>NUCLEOTIDE SEQUENCE [LARGE SCALE GENOMIC DNA]</scope>
    <source>
        <strain evidence="5">ATCC MYA-139 / BCRC 22969 / CBS 8797 / CCRC 22969 / KCTC 17520 / NBRC 10181 / NCYC 3082</strain>
    </source>
</reference>
<proteinExistence type="inferred from homology"/>
<dbReference type="KEGG" id="kng:KNAG_0B00470"/>
<dbReference type="InterPro" id="IPR028322">
    <property type="entry name" value="PNRC-like_rgn"/>
</dbReference>
<gene>
    <name evidence="4" type="primary">KNAG0B00470</name>
    <name evidence="4" type="ordered locus">KNAG_0B00470</name>
</gene>
<feature type="compositionally biased region" description="Low complexity" evidence="3">
    <location>
        <begin position="214"/>
        <end position="225"/>
    </location>
</feature>
<dbReference type="AlphaFoldDB" id="J7S4D7"/>
<organism evidence="4 5">
    <name type="scientific">Huiozyma naganishii (strain ATCC MYA-139 / BCRC 22969 / CBS 8797 / KCTC 17520 / NBRC 10181 / NCYC 3082 / Yp74L-3)</name>
    <name type="common">Yeast</name>
    <name type="synonym">Kazachstania naganishii</name>
    <dbReference type="NCBI Taxonomy" id="1071383"/>
    <lineage>
        <taxon>Eukaryota</taxon>
        <taxon>Fungi</taxon>
        <taxon>Dikarya</taxon>
        <taxon>Ascomycota</taxon>
        <taxon>Saccharomycotina</taxon>
        <taxon>Saccharomycetes</taxon>
        <taxon>Saccharomycetales</taxon>
        <taxon>Saccharomycetaceae</taxon>
        <taxon>Huiozyma</taxon>
    </lineage>
</organism>
<evidence type="ECO:0000313" key="5">
    <source>
        <dbReference type="Proteomes" id="UP000006310"/>
    </source>
</evidence>
<feature type="compositionally biased region" description="Basic and acidic residues" evidence="3">
    <location>
        <begin position="88"/>
        <end position="105"/>
    </location>
</feature>
<keyword evidence="1" id="KW-0866">Nonsense-mediated mRNA decay</keyword>
<feature type="compositionally biased region" description="Polar residues" evidence="3">
    <location>
        <begin position="57"/>
        <end position="68"/>
    </location>
</feature>
<evidence type="ECO:0000256" key="3">
    <source>
        <dbReference type="SAM" id="MobiDB-lite"/>
    </source>
</evidence>
<dbReference type="Proteomes" id="UP000006310">
    <property type="component" value="Chromosome 2"/>
</dbReference>
<keyword evidence="5" id="KW-1185">Reference proteome</keyword>
<sequence>MSSDTRYFNRSRLLPAHGKNTSAPAAPGVGRGSRSASPALAAAGARDKRKKRQGKKNSSATDGSTSGNASGGRGRDRYLREQSLPNGERPDFGHGASHDGRRERAVGSPAQSASASLKRLVLDGEATAASNDAPLATYMVSPITTPGTIPTQLTNNNNSSSINNPAMLLHGNAIWNSKQVSPRPGPPPQQQQQAYPVTSPHGVQPYMGPMPVSPNGMPRGGPPMQGLPLPQGLPQGLPPGLPPGQPFLGLPQAPQQFMQPHPYQLPGYPYLPAMQPNGNGNGNNYNLISAPVTLPPTLPTSSPATTRPSSQSSVGKTTAVMARPEDAAKRQRGQRTDKRKRAGQPHSFAGASFATNVPQESNLPKPSFL</sequence>
<feature type="compositionally biased region" description="Low complexity" evidence="3">
    <location>
        <begin position="299"/>
        <end position="313"/>
    </location>
</feature>
<dbReference type="EMBL" id="HE978315">
    <property type="protein sequence ID" value="CCK68496.1"/>
    <property type="molecule type" value="Genomic_DNA"/>
</dbReference>
<dbReference type="STRING" id="1071383.J7S4D7"/>
<feature type="compositionally biased region" description="Basic residues" evidence="3">
    <location>
        <begin position="330"/>
        <end position="343"/>
    </location>
</feature>
<comment type="similarity">
    <text evidence="2">Belongs to the EDC family.</text>
</comment>
<dbReference type="OMA" id="TMFINSA"/>